<keyword evidence="1" id="KW-1133">Transmembrane helix</keyword>
<dbReference type="Proteomes" id="UP000596660">
    <property type="component" value="Unplaced"/>
</dbReference>
<proteinExistence type="predicted"/>
<dbReference type="Gene3D" id="3.10.350.10">
    <property type="entry name" value="LysM domain"/>
    <property type="match status" value="1"/>
</dbReference>
<dbReference type="EnsemblPlants" id="AUR62021253-RA">
    <property type="protein sequence ID" value="AUR62021253-RA:cds"/>
    <property type="gene ID" value="AUR62021253"/>
</dbReference>
<accession>A0A803M0K2</accession>
<dbReference type="InterPro" id="IPR036779">
    <property type="entry name" value="LysM_dom_sf"/>
</dbReference>
<organism evidence="3 4">
    <name type="scientific">Chenopodium quinoa</name>
    <name type="common">Quinoa</name>
    <dbReference type="NCBI Taxonomy" id="63459"/>
    <lineage>
        <taxon>Eukaryota</taxon>
        <taxon>Viridiplantae</taxon>
        <taxon>Streptophyta</taxon>
        <taxon>Embryophyta</taxon>
        <taxon>Tracheophyta</taxon>
        <taxon>Spermatophyta</taxon>
        <taxon>Magnoliopsida</taxon>
        <taxon>eudicotyledons</taxon>
        <taxon>Gunneridae</taxon>
        <taxon>Pentapetalae</taxon>
        <taxon>Caryophyllales</taxon>
        <taxon>Chenopodiaceae</taxon>
        <taxon>Chenopodioideae</taxon>
        <taxon>Atripliceae</taxon>
        <taxon>Chenopodium</taxon>
    </lineage>
</organism>
<dbReference type="Pfam" id="PF01476">
    <property type="entry name" value="LysM"/>
    <property type="match status" value="1"/>
</dbReference>
<name>A0A803M0K2_CHEQI</name>
<dbReference type="GeneID" id="110729501"/>
<dbReference type="OMA" id="NTASWYC"/>
<reference evidence="3" key="1">
    <citation type="journal article" date="2017" name="Nature">
        <title>The genome of Chenopodium quinoa.</title>
        <authorList>
            <person name="Jarvis D.E."/>
            <person name="Ho Y.S."/>
            <person name="Lightfoot D.J."/>
            <person name="Schmoeckel S.M."/>
            <person name="Li B."/>
            <person name="Borm T.J.A."/>
            <person name="Ohyanagi H."/>
            <person name="Mineta K."/>
            <person name="Michell C.T."/>
            <person name="Saber N."/>
            <person name="Kharbatia N.M."/>
            <person name="Rupper R.R."/>
            <person name="Sharp A.R."/>
            <person name="Dally N."/>
            <person name="Boughton B.A."/>
            <person name="Woo Y.H."/>
            <person name="Gao G."/>
            <person name="Schijlen E.G.W.M."/>
            <person name="Guo X."/>
            <person name="Momin A.A."/>
            <person name="Negrao S."/>
            <person name="Al-Babili S."/>
            <person name="Gehring C."/>
            <person name="Roessner U."/>
            <person name="Jung C."/>
            <person name="Murphy K."/>
            <person name="Arold S.T."/>
            <person name="Gojobori T."/>
            <person name="van der Linden C.G."/>
            <person name="van Loo E.N."/>
            <person name="Jellen E.N."/>
            <person name="Maughan P.J."/>
            <person name="Tester M."/>
        </authorList>
    </citation>
    <scope>NUCLEOTIDE SEQUENCE [LARGE SCALE GENOMIC DNA]</scope>
    <source>
        <strain evidence="3">cv. PI 614886</strain>
    </source>
</reference>
<evidence type="ECO:0000259" key="2">
    <source>
        <dbReference type="Pfam" id="PF01476"/>
    </source>
</evidence>
<feature type="transmembrane region" description="Helical" evidence="1">
    <location>
        <begin position="20"/>
        <end position="41"/>
    </location>
</feature>
<protein>
    <recommendedName>
        <fullName evidence="2">LysM domain-containing protein</fullName>
    </recommendedName>
</protein>
<keyword evidence="4" id="KW-1185">Reference proteome</keyword>
<dbReference type="AlphaFoldDB" id="A0A803M0K2"/>
<dbReference type="KEGG" id="cqi:110729501"/>
<evidence type="ECO:0000256" key="1">
    <source>
        <dbReference type="SAM" id="Phobius"/>
    </source>
</evidence>
<dbReference type="Gramene" id="AUR62021253-RA">
    <property type="protein sequence ID" value="AUR62021253-RA:cds"/>
    <property type="gene ID" value="AUR62021253"/>
</dbReference>
<dbReference type="PANTHER" id="PTHR33648">
    <property type="entry name" value="EMBRYO SAC 1"/>
    <property type="match status" value="1"/>
</dbReference>
<dbReference type="SMR" id="A0A803M0K2"/>
<dbReference type="CDD" id="cd00118">
    <property type="entry name" value="LysM"/>
    <property type="match status" value="1"/>
</dbReference>
<gene>
    <name evidence="3" type="primary">LOC110729501</name>
</gene>
<keyword evidence="1" id="KW-0472">Membrane</keyword>
<sequence>MTPLSSSERRINGIRATLTIAYTASWYCSIIIVVLILFITLREENFNPYDDNDHHNYYSTSSNNLKAMKGSSFHEHHRPCDEIYVVGEGETLHTISDKCGDPYIVERNPHIHDPDDVFPGLVIKIMPSPSINTNRKLLS</sequence>
<dbReference type="PANTHER" id="PTHR33648:SF15">
    <property type="entry name" value="OS04G0572800 PROTEIN"/>
    <property type="match status" value="1"/>
</dbReference>
<evidence type="ECO:0000313" key="4">
    <source>
        <dbReference type="Proteomes" id="UP000596660"/>
    </source>
</evidence>
<evidence type="ECO:0000313" key="3">
    <source>
        <dbReference type="EnsemblPlants" id="AUR62021253-RA:cds"/>
    </source>
</evidence>
<keyword evidence="1" id="KW-0812">Transmembrane</keyword>
<dbReference type="RefSeq" id="XP_021764924.1">
    <property type="nucleotide sequence ID" value="XM_021909232.1"/>
</dbReference>
<dbReference type="InterPro" id="IPR018392">
    <property type="entry name" value="LysM"/>
</dbReference>
<reference evidence="3" key="2">
    <citation type="submission" date="2021-03" db="UniProtKB">
        <authorList>
            <consortium name="EnsemblPlants"/>
        </authorList>
    </citation>
    <scope>IDENTIFICATION</scope>
</reference>
<feature type="domain" description="LysM" evidence="2">
    <location>
        <begin position="84"/>
        <end position="125"/>
    </location>
</feature>
<dbReference type="OrthoDB" id="1417267at2759"/>